<gene>
    <name evidence="1" type="ORF">A2174_00555</name>
</gene>
<sequence>MDNPEIKNNIINEQEGYKVVLDLLTQFEAVNENDVKNLREVVDSRCIEAFDKLSDEKKMIIALLHKLAEEKLRQVYEALKGAKDVSKTHYLGFHKLQGAFQFLMLNAKDSKYDFLKKTKEE</sequence>
<evidence type="ECO:0000313" key="1">
    <source>
        <dbReference type="EMBL" id="OGZ35063.1"/>
    </source>
</evidence>
<name>A0A1G2FAN4_9BACT</name>
<organism evidence="1 2">
    <name type="scientific">Candidatus Portnoybacteria bacterium RBG_13_41_18</name>
    <dbReference type="NCBI Taxonomy" id="1801991"/>
    <lineage>
        <taxon>Bacteria</taxon>
        <taxon>Candidatus Portnoyibacteriota</taxon>
    </lineage>
</organism>
<reference evidence="1 2" key="1">
    <citation type="journal article" date="2016" name="Nat. Commun.">
        <title>Thousands of microbial genomes shed light on interconnected biogeochemical processes in an aquifer system.</title>
        <authorList>
            <person name="Anantharaman K."/>
            <person name="Brown C.T."/>
            <person name="Hug L.A."/>
            <person name="Sharon I."/>
            <person name="Castelle C.J."/>
            <person name="Probst A.J."/>
            <person name="Thomas B.C."/>
            <person name="Singh A."/>
            <person name="Wilkins M.J."/>
            <person name="Karaoz U."/>
            <person name="Brodie E.L."/>
            <person name="Williams K.H."/>
            <person name="Hubbard S.S."/>
            <person name="Banfield J.F."/>
        </authorList>
    </citation>
    <scope>NUCLEOTIDE SEQUENCE [LARGE SCALE GENOMIC DNA]</scope>
</reference>
<accession>A0A1G2FAN4</accession>
<evidence type="ECO:0000313" key="2">
    <source>
        <dbReference type="Proteomes" id="UP000177725"/>
    </source>
</evidence>
<dbReference type="Proteomes" id="UP000177725">
    <property type="component" value="Unassembled WGS sequence"/>
</dbReference>
<proteinExistence type="predicted"/>
<comment type="caution">
    <text evidence="1">The sequence shown here is derived from an EMBL/GenBank/DDBJ whole genome shotgun (WGS) entry which is preliminary data.</text>
</comment>
<dbReference type="EMBL" id="MHMV01000004">
    <property type="protein sequence ID" value="OGZ35063.1"/>
    <property type="molecule type" value="Genomic_DNA"/>
</dbReference>
<dbReference type="AlphaFoldDB" id="A0A1G2FAN4"/>
<protein>
    <submittedName>
        <fullName evidence="1">Uncharacterized protein</fullName>
    </submittedName>
</protein>